<dbReference type="KEGG" id="pex:IZT61_10410"/>
<feature type="domain" description="Quercetin 2,3-dioxygenase C-terminal cupin" evidence="1">
    <location>
        <begin position="160"/>
        <end position="227"/>
    </location>
</feature>
<dbReference type="InterPro" id="IPR041602">
    <property type="entry name" value="Quercetinase_C"/>
</dbReference>
<evidence type="ECO:0000259" key="1">
    <source>
        <dbReference type="Pfam" id="PF17954"/>
    </source>
</evidence>
<dbReference type="Gene3D" id="2.60.120.10">
    <property type="entry name" value="Jelly Rolls"/>
    <property type="match status" value="1"/>
</dbReference>
<dbReference type="EMBL" id="CP064939">
    <property type="protein sequence ID" value="QPH41630.1"/>
    <property type="molecule type" value="Genomic_DNA"/>
</dbReference>
<proteinExistence type="predicted"/>
<dbReference type="Proteomes" id="UP000594759">
    <property type="component" value="Chromosome"/>
</dbReference>
<accession>A0A7S9Q140</accession>
<dbReference type="Pfam" id="PF17954">
    <property type="entry name" value="Pirin_C_2"/>
    <property type="match status" value="1"/>
</dbReference>
<gene>
    <name evidence="2" type="ORF">IZT61_10410</name>
</gene>
<evidence type="ECO:0000313" key="3">
    <source>
        <dbReference type="Proteomes" id="UP000594759"/>
    </source>
</evidence>
<name>A0A7S9Q140_9SPHI</name>
<protein>
    <recommendedName>
        <fullName evidence="1">Quercetin 2,3-dioxygenase C-terminal cupin domain-containing protein</fullName>
    </recommendedName>
</protein>
<organism evidence="2 3">
    <name type="scientific">Pedobacter endophyticus</name>
    <dbReference type="NCBI Taxonomy" id="2789740"/>
    <lineage>
        <taxon>Bacteria</taxon>
        <taxon>Pseudomonadati</taxon>
        <taxon>Bacteroidota</taxon>
        <taxon>Sphingobacteriia</taxon>
        <taxon>Sphingobacteriales</taxon>
        <taxon>Sphingobacteriaceae</taxon>
        <taxon>Pedobacter</taxon>
    </lineage>
</organism>
<dbReference type="RefSeq" id="WP_196101067.1">
    <property type="nucleotide sequence ID" value="NZ_CP064939.1"/>
</dbReference>
<keyword evidence="3" id="KW-1185">Reference proteome</keyword>
<evidence type="ECO:0000313" key="2">
    <source>
        <dbReference type="EMBL" id="QPH41630.1"/>
    </source>
</evidence>
<dbReference type="AlphaFoldDB" id="A0A7S9Q140"/>
<sequence>MISTSGKVFSADQRGLTETSVLKRFSTFNFEKFNSEHTFPFGNLFICNDEFIVGGKLAFFLSTEDSYQLFFPITGGLNIVQGNKECAVDTGQAQVLNLGKGEVLEISNRNLTETTNYLQIGIRTDMFLLRASEMLFNFDFDANQNKLIEIISHPKLPFKVSAGIFAERNQEIYRLQSKERNFFCFVIAGTLEIEGRLMHERDALALWDLEEVKLEALSNNASVLILEF</sequence>
<reference evidence="2 3" key="1">
    <citation type="submission" date="2020-11" db="EMBL/GenBank/DDBJ databases">
        <title>Pedobacter endophytica, an endophytic bacteria isolated form Carex pumila.</title>
        <authorList>
            <person name="Peng Y."/>
            <person name="Jiang L."/>
            <person name="Lee J."/>
        </authorList>
    </citation>
    <scope>NUCLEOTIDE SEQUENCE [LARGE SCALE GENOMIC DNA]</scope>
    <source>
        <strain evidence="2 3">JBR3-12</strain>
    </source>
</reference>
<dbReference type="InterPro" id="IPR014710">
    <property type="entry name" value="RmlC-like_jellyroll"/>
</dbReference>